<protein>
    <submittedName>
        <fullName evidence="2">Uncharacterized protein</fullName>
    </submittedName>
</protein>
<accession>A0AAD5K2Q2</accession>
<keyword evidence="3" id="KW-1185">Reference proteome</keyword>
<proteinExistence type="predicted"/>
<evidence type="ECO:0000313" key="2">
    <source>
        <dbReference type="EMBL" id="KAI9266696.1"/>
    </source>
</evidence>
<dbReference type="EMBL" id="JAIXMP010000010">
    <property type="protein sequence ID" value="KAI9266696.1"/>
    <property type="molecule type" value="Genomic_DNA"/>
</dbReference>
<feature type="compositionally biased region" description="Basic residues" evidence="1">
    <location>
        <begin position="154"/>
        <end position="163"/>
    </location>
</feature>
<dbReference type="Proteomes" id="UP001209540">
    <property type="component" value="Unassembled WGS sequence"/>
</dbReference>
<name>A0AAD5K2Q2_9FUNG</name>
<organism evidence="2 3">
    <name type="scientific">Phascolomyces articulosus</name>
    <dbReference type="NCBI Taxonomy" id="60185"/>
    <lineage>
        <taxon>Eukaryota</taxon>
        <taxon>Fungi</taxon>
        <taxon>Fungi incertae sedis</taxon>
        <taxon>Mucoromycota</taxon>
        <taxon>Mucoromycotina</taxon>
        <taxon>Mucoromycetes</taxon>
        <taxon>Mucorales</taxon>
        <taxon>Lichtheimiaceae</taxon>
        <taxon>Phascolomyces</taxon>
    </lineage>
</organism>
<reference evidence="2" key="2">
    <citation type="submission" date="2023-02" db="EMBL/GenBank/DDBJ databases">
        <authorList>
            <consortium name="DOE Joint Genome Institute"/>
            <person name="Mondo S.J."/>
            <person name="Chang Y."/>
            <person name="Wang Y."/>
            <person name="Ahrendt S."/>
            <person name="Andreopoulos W."/>
            <person name="Barry K."/>
            <person name="Beard J."/>
            <person name="Benny G.L."/>
            <person name="Blankenship S."/>
            <person name="Bonito G."/>
            <person name="Cuomo C."/>
            <person name="Desiro A."/>
            <person name="Gervers K.A."/>
            <person name="Hundley H."/>
            <person name="Kuo A."/>
            <person name="LaButti K."/>
            <person name="Lang B.F."/>
            <person name="Lipzen A."/>
            <person name="O'Donnell K."/>
            <person name="Pangilinan J."/>
            <person name="Reynolds N."/>
            <person name="Sandor L."/>
            <person name="Smith M.W."/>
            <person name="Tsang A."/>
            <person name="Grigoriev I.V."/>
            <person name="Stajich J.E."/>
            <person name="Spatafora J.W."/>
        </authorList>
    </citation>
    <scope>NUCLEOTIDE SEQUENCE</scope>
    <source>
        <strain evidence="2">RSA 2281</strain>
    </source>
</reference>
<evidence type="ECO:0000313" key="3">
    <source>
        <dbReference type="Proteomes" id="UP001209540"/>
    </source>
</evidence>
<feature type="compositionally biased region" description="Basic residues" evidence="1">
    <location>
        <begin position="135"/>
        <end position="146"/>
    </location>
</feature>
<dbReference type="AlphaFoldDB" id="A0AAD5K2Q2"/>
<evidence type="ECO:0000256" key="1">
    <source>
        <dbReference type="SAM" id="MobiDB-lite"/>
    </source>
</evidence>
<reference evidence="2" key="1">
    <citation type="journal article" date="2022" name="IScience">
        <title>Evolution of zygomycete secretomes and the origins of terrestrial fungal ecologies.</title>
        <authorList>
            <person name="Chang Y."/>
            <person name="Wang Y."/>
            <person name="Mondo S."/>
            <person name="Ahrendt S."/>
            <person name="Andreopoulos W."/>
            <person name="Barry K."/>
            <person name="Beard J."/>
            <person name="Benny G.L."/>
            <person name="Blankenship S."/>
            <person name="Bonito G."/>
            <person name="Cuomo C."/>
            <person name="Desiro A."/>
            <person name="Gervers K.A."/>
            <person name="Hundley H."/>
            <person name="Kuo A."/>
            <person name="LaButti K."/>
            <person name="Lang B.F."/>
            <person name="Lipzen A."/>
            <person name="O'Donnell K."/>
            <person name="Pangilinan J."/>
            <person name="Reynolds N."/>
            <person name="Sandor L."/>
            <person name="Smith M.E."/>
            <person name="Tsang A."/>
            <person name="Grigoriev I.V."/>
            <person name="Stajich J.E."/>
            <person name="Spatafora J.W."/>
        </authorList>
    </citation>
    <scope>NUCLEOTIDE SEQUENCE</scope>
    <source>
        <strain evidence="2">RSA 2281</strain>
    </source>
</reference>
<gene>
    <name evidence="2" type="ORF">BDA99DRAFT_579100</name>
</gene>
<comment type="caution">
    <text evidence="2">The sequence shown here is derived from an EMBL/GenBank/DDBJ whole genome shotgun (WGS) entry which is preliminary data.</text>
</comment>
<feature type="compositionally biased region" description="Polar residues" evidence="1">
    <location>
        <begin position="103"/>
        <end position="119"/>
    </location>
</feature>
<feature type="region of interest" description="Disordered" evidence="1">
    <location>
        <begin position="103"/>
        <end position="170"/>
    </location>
</feature>
<sequence length="170" mass="19258">MSYETKSPKNSPLAKHDSQYLNHTSGLDNITEKAHPEQHLPSLNKLKTDQYHPISWFLLAFVTGNDHSIVTTTTTIRTLALDLFQGINRHAFLYGLEEPNDGSSMATSLEDTVSSSSHIPSPEAHPQHQQPTIKKLQHPIKPKAKHINFSTLSTKHHKKREKNKRNLKET</sequence>